<dbReference type="AlphaFoldDB" id="A0A7G5FC06"/>
<accession>A0A7G5FC06</accession>
<dbReference type="PANTHER" id="PTHR10357:SF210">
    <property type="entry name" value="MALTODEXTRIN GLUCOSIDASE"/>
    <property type="match status" value="1"/>
</dbReference>
<dbReference type="InterPro" id="IPR006047">
    <property type="entry name" value="GH13_cat_dom"/>
</dbReference>
<feature type="domain" description="Glycosyl hydrolase family 13 catalytic" evidence="3">
    <location>
        <begin position="12"/>
        <end position="325"/>
    </location>
</feature>
<evidence type="ECO:0000313" key="4">
    <source>
        <dbReference type="EMBL" id="QMV84147.1"/>
    </source>
</evidence>
<dbReference type="Pfam" id="PF00128">
    <property type="entry name" value="Alpha-amylase"/>
    <property type="match status" value="2"/>
</dbReference>
<dbReference type="GO" id="GO:0016798">
    <property type="term" value="F:hydrolase activity, acting on glycosyl bonds"/>
    <property type="evidence" value="ECO:0007669"/>
    <property type="project" value="UniProtKB-KW"/>
</dbReference>
<dbReference type="SUPFAM" id="SSF51445">
    <property type="entry name" value="(Trans)glycosidases"/>
    <property type="match status" value="1"/>
</dbReference>
<evidence type="ECO:0000313" key="5">
    <source>
        <dbReference type="Proteomes" id="UP000515570"/>
    </source>
</evidence>
<dbReference type="EMBL" id="CP059833">
    <property type="protein sequence ID" value="QMV84147.1"/>
    <property type="molecule type" value="Genomic_DNA"/>
</dbReference>
<dbReference type="GO" id="GO:0016853">
    <property type="term" value="F:isomerase activity"/>
    <property type="evidence" value="ECO:0007669"/>
    <property type="project" value="UniProtKB-KW"/>
</dbReference>
<dbReference type="SMART" id="SM00642">
    <property type="entry name" value="Aamy"/>
    <property type="match status" value="1"/>
</dbReference>
<dbReference type="PANTHER" id="PTHR10357">
    <property type="entry name" value="ALPHA-AMYLASE FAMILY MEMBER"/>
    <property type="match status" value="1"/>
</dbReference>
<dbReference type="GO" id="GO:0005975">
    <property type="term" value="P:carbohydrate metabolic process"/>
    <property type="evidence" value="ECO:0007669"/>
    <property type="project" value="InterPro"/>
</dbReference>
<dbReference type="InterPro" id="IPR017853">
    <property type="entry name" value="GH"/>
</dbReference>
<gene>
    <name evidence="4" type="ORF">HW450_07090</name>
</gene>
<proteinExistence type="predicted"/>
<keyword evidence="1" id="KW-0378">Hydrolase</keyword>
<evidence type="ECO:0000259" key="3">
    <source>
        <dbReference type="SMART" id="SM00642"/>
    </source>
</evidence>
<name>A0A7G5FC06_9CORY</name>
<organism evidence="4 5">
    <name type="scientific">Corynebacterium hindlerae</name>
    <dbReference type="NCBI Taxonomy" id="699041"/>
    <lineage>
        <taxon>Bacteria</taxon>
        <taxon>Bacillati</taxon>
        <taxon>Actinomycetota</taxon>
        <taxon>Actinomycetes</taxon>
        <taxon>Mycobacteriales</taxon>
        <taxon>Corynebacteriaceae</taxon>
        <taxon>Corynebacterium</taxon>
    </lineage>
</organism>
<reference evidence="4 5" key="1">
    <citation type="submission" date="2020-07" db="EMBL/GenBank/DDBJ databases">
        <title>non toxigenic Corynebacterium sp. nov from a clinical source.</title>
        <authorList>
            <person name="Bernier A.-M."/>
            <person name="Bernard K."/>
        </authorList>
    </citation>
    <scope>NUCLEOTIDE SEQUENCE [LARGE SCALE GENOMIC DNA]</scope>
    <source>
        <strain evidence="5">NML 93-0612</strain>
    </source>
</reference>
<dbReference type="Proteomes" id="UP000515570">
    <property type="component" value="Chromosome"/>
</dbReference>
<protein>
    <submittedName>
        <fullName evidence="4">Alpha-amylase</fullName>
    </submittedName>
</protein>
<dbReference type="RefSeq" id="WP_182384957.1">
    <property type="nucleotide sequence ID" value="NZ_CP059833.1"/>
</dbReference>
<evidence type="ECO:0000256" key="2">
    <source>
        <dbReference type="ARBA" id="ARBA00023295"/>
    </source>
</evidence>
<evidence type="ECO:0000256" key="1">
    <source>
        <dbReference type="ARBA" id="ARBA00022801"/>
    </source>
</evidence>
<keyword evidence="5" id="KW-1185">Reference proteome</keyword>
<dbReference type="Gene3D" id="3.20.20.80">
    <property type="entry name" value="Glycosidases"/>
    <property type="match status" value="1"/>
</dbReference>
<sequence>MSHWSEHTIWWHAYPLGFTGAPVRPTPEERALTHRLDYLTDALDHLITLGCNGLALGPIFTSHTHGYDTTNYFDIDPRLGTMADFQKLVSACKQRGIRIMLDGVFNHVGAGSHYEHLVRPDTVFEGHADLHTLDHSREETSDLVAEVMNFWLDHGIDAWRLDAAYSVPLEFWRATLPKVYEKHPDAWIMGEVIHGDYAAFADAMNSVTQYELWKAIWSSLKDNNLFELDWNLQRHNTFLDSFTPYTFIGNHDVTRIATQVGLPKAALALTILMTVGGVPSIYYGDEFGYEGLKEERLGGDDAVRPMFHLGDSPMLALHQELIAFRRRHPWLTTARTTSTSLENTRMSYRSTGPNGEYVDATIELEPEPVAHIVSPNEPTITIQLT</sequence>
<keyword evidence="2" id="KW-0326">Glycosidase</keyword>